<sequence length="237" mass="26766">MNSKGTYKELANRVCEKLQLDVGRDWRDNLALSSRTPSSSSSASSDRSESTPLAECALLAEQFAEKHMEVEVDLVGTLRTTGKTYKTFKQQMEELIGLVNQQQSQLNEQQSQLRKQQSQLHRLGGMVAAHHSVLLRHVVDLAHKKLEKAFPGLAAPQMDWSTWLTELRTKEPQYLQRQGLYGPALELLRKGPGTPYQAGNEAAHEPQLQHVQTALEEAAREEPAWNALWAYVNRREP</sequence>
<protein>
    <submittedName>
        <fullName evidence="2">Uncharacterized protein</fullName>
    </submittedName>
</protein>
<dbReference type="AlphaFoldDB" id="A0A835WLK0"/>
<evidence type="ECO:0000256" key="1">
    <source>
        <dbReference type="SAM" id="Coils"/>
    </source>
</evidence>
<comment type="caution">
    <text evidence="2">The sequence shown here is derived from an EMBL/GenBank/DDBJ whole genome shotgun (WGS) entry which is preliminary data.</text>
</comment>
<keyword evidence="3" id="KW-1185">Reference proteome</keyword>
<evidence type="ECO:0000313" key="3">
    <source>
        <dbReference type="Proteomes" id="UP000613740"/>
    </source>
</evidence>
<dbReference type="OrthoDB" id="10532224at2759"/>
<feature type="coiled-coil region" evidence="1">
    <location>
        <begin position="92"/>
        <end position="119"/>
    </location>
</feature>
<name>A0A835WLK0_9CHLO</name>
<gene>
    <name evidence="2" type="ORF">HYH02_005609</name>
</gene>
<proteinExistence type="predicted"/>
<organism evidence="2 3">
    <name type="scientific">Chlamydomonas schloesseri</name>
    <dbReference type="NCBI Taxonomy" id="2026947"/>
    <lineage>
        <taxon>Eukaryota</taxon>
        <taxon>Viridiplantae</taxon>
        <taxon>Chlorophyta</taxon>
        <taxon>core chlorophytes</taxon>
        <taxon>Chlorophyceae</taxon>
        <taxon>CS clade</taxon>
        <taxon>Chlamydomonadales</taxon>
        <taxon>Chlamydomonadaceae</taxon>
        <taxon>Chlamydomonas</taxon>
    </lineage>
</organism>
<keyword evidence="1" id="KW-0175">Coiled coil</keyword>
<dbReference type="Proteomes" id="UP000613740">
    <property type="component" value="Unassembled WGS sequence"/>
</dbReference>
<evidence type="ECO:0000313" key="2">
    <source>
        <dbReference type="EMBL" id="KAG2449464.1"/>
    </source>
</evidence>
<accession>A0A835WLK0</accession>
<reference evidence="2" key="1">
    <citation type="journal article" date="2020" name="bioRxiv">
        <title>Comparative genomics of Chlamydomonas.</title>
        <authorList>
            <person name="Craig R.J."/>
            <person name="Hasan A.R."/>
            <person name="Ness R.W."/>
            <person name="Keightley P.D."/>
        </authorList>
    </citation>
    <scope>NUCLEOTIDE SEQUENCE</scope>
    <source>
        <strain evidence="2">CCAP 11/173</strain>
    </source>
</reference>
<dbReference type="EMBL" id="JAEHOD010000014">
    <property type="protein sequence ID" value="KAG2449464.1"/>
    <property type="molecule type" value="Genomic_DNA"/>
</dbReference>